<dbReference type="SMART" id="SM00342">
    <property type="entry name" value="HTH_ARAC"/>
    <property type="match status" value="1"/>
</dbReference>
<dbReference type="OrthoDB" id="5492415at2"/>
<dbReference type="GO" id="GO:0043565">
    <property type="term" value="F:sequence-specific DNA binding"/>
    <property type="evidence" value="ECO:0007669"/>
    <property type="project" value="InterPro"/>
</dbReference>
<keyword evidence="2" id="KW-0238">DNA-binding</keyword>
<gene>
    <name evidence="6" type="ORF">DQQ10_14260</name>
</gene>
<protein>
    <recommendedName>
        <fullName evidence="5">HTH araC/xylS-type domain-containing protein</fullName>
    </recommendedName>
</protein>
<dbReference type="PROSITE" id="PS00041">
    <property type="entry name" value="HTH_ARAC_FAMILY_1"/>
    <property type="match status" value="1"/>
</dbReference>
<sequence length="383" mass="43902">MQSTIVYAITSGSLFLLLLATLATPRKVNVSANFWLALFLFSFACIMLDHALYDLQVYRAYPMLAGYLEVTRFAMAPALYFSVCYFTTPERKFQRPDYLHFVPAALFILFVLAIVIGLNESRLFSWYYTLSLELRRGIGFGIFVALKVQMIVYWVLSYVSLRRHFKNVQLFASTIESISLSWLRYFLLGLGAVLVLSLNDVLLWIPALVPFTHFGYLALTFYLAYFSLRQQEVYPYQPQAVADIQNLIEGNDKAPRVQRFTTERLGVAKQQLVQTVESEKLYLDPNLGLPQLAARLQWSTHDLSYLINEGFGENFFQFINRYRIEEAKVLLTSPNHKHLNILGIAYECGFRSKSTFNTTFKKLTGVSPSEFMTSAKPDTEKAA</sequence>
<dbReference type="GO" id="GO:0003700">
    <property type="term" value="F:DNA-binding transcription factor activity"/>
    <property type="evidence" value="ECO:0007669"/>
    <property type="project" value="InterPro"/>
</dbReference>
<dbReference type="EMBL" id="QMFY01000006">
    <property type="protein sequence ID" value="RAW00738.1"/>
    <property type="molecule type" value="Genomic_DNA"/>
</dbReference>
<dbReference type="Proteomes" id="UP000251889">
    <property type="component" value="Unassembled WGS sequence"/>
</dbReference>
<evidence type="ECO:0000313" key="6">
    <source>
        <dbReference type="EMBL" id="RAW00738.1"/>
    </source>
</evidence>
<dbReference type="InterPro" id="IPR018062">
    <property type="entry name" value="HTH_AraC-typ_CS"/>
</dbReference>
<feature type="transmembrane region" description="Helical" evidence="4">
    <location>
        <begin position="182"/>
        <end position="205"/>
    </location>
</feature>
<feature type="transmembrane region" description="Helical" evidence="4">
    <location>
        <begin position="65"/>
        <end position="86"/>
    </location>
</feature>
<feature type="domain" description="HTH araC/xylS-type" evidence="5">
    <location>
        <begin position="270"/>
        <end position="374"/>
    </location>
</feature>
<dbReference type="InterPro" id="IPR018060">
    <property type="entry name" value="HTH_AraC"/>
</dbReference>
<evidence type="ECO:0000256" key="3">
    <source>
        <dbReference type="ARBA" id="ARBA00023163"/>
    </source>
</evidence>
<keyword evidence="4" id="KW-0812">Transmembrane</keyword>
<proteinExistence type="predicted"/>
<accession>A0A364Y1X3</accession>
<feature type="transmembrane region" description="Helical" evidence="4">
    <location>
        <begin position="211"/>
        <end position="228"/>
    </location>
</feature>
<feature type="transmembrane region" description="Helical" evidence="4">
    <location>
        <begin position="138"/>
        <end position="161"/>
    </location>
</feature>
<feature type="transmembrane region" description="Helical" evidence="4">
    <location>
        <begin position="98"/>
        <end position="118"/>
    </location>
</feature>
<dbReference type="PROSITE" id="PS01124">
    <property type="entry name" value="HTH_ARAC_FAMILY_2"/>
    <property type="match status" value="1"/>
</dbReference>
<keyword evidence="7" id="KW-1185">Reference proteome</keyword>
<evidence type="ECO:0000313" key="7">
    <source>
        <dbReference type="Proteomes" id="UP000251889"/>
    </source>
</evidence>
<dbReference type="InterPro" id="IPR020449">
    <property type="entry name" value="Tscrpt_reg_AraC-type_HTH"/>
</dbReference>
<name>A0A364Y1X3_9BACT</name>
<feature type="transmembrane region" description="Helical" evidence="4">
    <location>
        <begin position="6"/>
        <end position="23"/>
    </location>
</feature>
<keyword evidence="4" id="KW-0472">Membrane</keyword>
<dbReference type="PANTHER" id="PTHR43280">
    <property type="entry name" value="ARAC-FAMILY TRANSCRIPTIONAL REGULATOR"/>
    <property type="match status" value="1"/>
</dbReference>
<evidence type="ECO:0000259" key="5">
    <source>
        <dbReference type="PROSITE" id="PS01124"/>
    </source>
</evidence>
<dbReference type="SUPFAM" id="SSF46689">
    <property type="entry name" value="Homeodomain-like"/>
    <property type="match status" value="1"/>
</dbReference>
<organism evidence="6 7">
    <name type="scientific">Pseudochryseolinea flava</name>
    <dbReference type="NCBI Taxonomy" id="2059302"/>
    <lineage>
        <taxon>Bacteria</taxon>
        <taxon>Pseudomonadati</taxon>
        <taxon>Bacteroidota</taxon>
        <taxon>Cytophagia</taxon>
        <taxon>Cytophagales</taxon>
        <taxon>Fulvivirgaceae</taxon>
        <taxon>Pseudochryseolinea</taxon>
    </lineage>
</organism>
<dbReference type="Pfam" id="PF12833">
    <property type="entry name" value="HTH_18"/>
    <property type="match status" value="1"/>
</dbReference>
<evidence type="ECO:0000256" key="4">
    <source>
        <dbReference type="SAM" id="Phobius"/>
    </source>
</evidence>
<comment type="caution">
    <text evidence="6">The sequence shown here is derived from an EMBL/GenBank/DDBJ whole genome shotgun (WGS) entry which is preliminary data.</text>
</comment>
<dbReference type="AlphaFoldDB" id="A0A364Y1X3"/>
<keyword evidence="3" id="KW-0804">Transcription</keyword>
<evidence type="ECO:0000256" key="1">
    <source>
        <dbReference type="ARBA" id="ARBA00023015"/>
    </source>
</evidence>
<evidence type="ECO:0000256" key="2">
    <source>
        <dbReference type="ARBA" id="ARBA00023125"/>
    </source>
</evidence>
<keyword evidence="1" id="KW-0805">Transcription regulation</keyword>
<dbReference type="InterPro" id="IPR009057">
    <property type="entry name" value="Homeodomain-like_sf"/>
</dbReference>
<feature type="transmembrane region" description="Helical" evidence="4">
    <location>
        <begin position="35"/>
        <end position="53"/>
    </location>
</feature>
<dbReference type="PANTHER" id="PTHR43280:SF29">
    <property type="entry name" value="ARAC-FAMILY TRANSCRIPTIONAL REGULATOR"/>
    <property type="match status" value="1"/>
</dbReference>
<dbReference type="RefSeq" id="WP_112747539.1">
    <property type="nucleotide sequence ID" value="NZ_QMFY01000006.1"/>
</dbReference>
<dbReference type="PRINTS" id="PR00032">
    <property type="entry name" value="HTHARAC"/>
</dbReference>
<keyword evidence="4" id="KW-1133">Transmembrane helix</keyword>
<reference evidence="6 7" key="1">
    <citation type="submission" date="2018-06" db="EMBL/GenBank/DDBJ databases">
        <title>Chryseolinea flavus sp. nov., a member of the phylum Bacteroidetes isolated from soil.</title>
        <authorList>
            <person name="Li Y."/>
            <person name="Wang J."/>
        </authorList>
    </citation>
    <scope>NUCLEOTIDE SEQUENCE [LARGE SCALE GENOMIC DNA]</scope>
    <source>
        <strain evidence="6 7">SDU1-6</strain>
    </source>
</reference>
<dbReference type="Gene3D" id="1.10.10.60">
    <property type="entry name" value="Homeodomain-like"/>
    <property type="match status" value="2"/>
</dbReference>